<name>A0ABX7C6S3_9HYPH</name>
<evidence type="ECO:0000313" key="1">
    <source>
        <dbReference type="EMBL" id="QQR38954.1"/>
    </source>
</evidence>
<dbReference type="Proteomes" id="UP000595857">
    <property type="component" value="Chromosome"/>
</dbReference>
<evidence type="ECO:0000313" key="2">
    <source>
        <dbReference type="Proteomes" id="UP000595857"/>
    </source>
</evidence>
<sequence>MTTLVLEIEDSQPVEAHCDERQLHVRLADGRILSTPLWWYPRLAAASANARAEIELMPMGLHWPEVDEDISIASMLRGQKAPGAVAP</sequence>
<dbReference type="InterPro" id="IPR018841">
    <property type="entry name" value="DUF2442"/>
</dbReference>
<gene>
    <name evidence="1" type="ORF">JI748_14570</name>
</gene>
<protein>
    <submittedName>
        <fullName evidence="1">DUF2442 domain-containing protein</fullName>
    </submittedName>
</protein>
<keyword evidence="2" id="KW-1185">Reference proteome</keyword>
<dbReference type="EMBL" id="CP068046">
    <property type="protein sequence ID" value="QQR38954.1"/>
    <property type="molecule type" value="Genomic_DNA"/>
</dbReference>
<proteinExistence type="predicted"/>
<accession>A0ABX7C6S3</accession>
<reference evidence="1 2" key="1">
    <citation type="submission" date="2021-01" db="EMBL/GenBank/DDBJ databases">
        <title>Genome seq and assembly of Devosia sp. LEGU1.</title>
        <authorList>
            <person name="Chhetri G."/>
        </authorList>
    </citation>
    <scope>NUCLEOTIDE SEQUENCE [LARGE SCALE GENOMIC DNA]</scope>
    <source>
        <strain evidence="1 2">LEGU1</strain>
    </source>
</reference>
<dbReference type="RefSeq" id="WP_201632209.1">
    <property type="nucleotide sequence ID" value="NZ_CP068046.1"/>
</dbReference>
<dbReference type="Pfam" id="PF10387">
    <property type="entry name" value="DUF2442"/>
    <property type="match status" value="1"/>
</dbReference>
<dbReference type="Gene3D" id="3.30.2020.40">
    <property type="entry name" value="Uncharacterised protein PF10387, DUF2442"/>
    <property type="match status" value="1"/>
</dbReference>
<organism evidence="1 2">
    <name type="scientific">Devosia rhizoryzae</name>
    <dbReference type="NCBI Taxonomy" id="2774137"/>
    <lineage>
        <taxon>Bacteria</taxon>
        <taxon>Pseudomonadati</taxon>
        <taxon>Pseudomonadota</taxon>
        <taxon>Alphaproteobacteria</taxon>
        <taxon>Hyphomicrobiales</taxon>
        <taxon>Devosiaceae</taxon>
        <taxon>Devosia</taxon>
    </lineage>
</organism>